<feature type="compositionally biased region" description="Basic and acidic residues" evidence="1">
    <location>
        <begin position="91"/>
        <end position="109"/>
    </location>
</feature>
<feature type="region of interest" description="Disordered" evidence="1">
    <location>
        <begin position="523"/>
        <end position="559"/>
    </location>
</feature>
<dbReference type="AlphaFoldDB" id="W9XJ73"/>
<dbReference type="HOGENOM" id="CLU_391797_0_0_1"/>
<feature type="domain" description="C2H2-type" evidence="2">
    <location>
        <begin position="654"/>
        <end position="679"/>
    </location>
</feature>
<comment type="caution">
    <text evidence="3">The sequence shown here is derived from an EMBL/GenBank/DDBJ whole genome shotgun (WGS) entry which is preliminary data.</text>
</comment>
<dbReference type="OrthoDB" id="4160705at2759"/>
<dbReference type="Gene3D" id="2.40.70.10">
    <property type="entry name" value="Acid Proteases"/>
    <property type="match status" value="1"/>
</dbReference>
<reference evidence="3 4" key="1">
    <citation type="submission" date="2013-03" db="EMBL/GenBank/DDBJ databases">
        <title>The Genome Sequence of Capronia epimyces CBS 606.96.</title>
        <authorList>
            <consortium name="The Broad Institute Genomics Platform"/>
            <person name="Cuomo C."/>
            <person name="de Hoog S."/>
            <person name="Gorbushina A."/>
            <person name="Walker B."/>
            <person name="Young S.K."/>
            <person name="Zeng Q."/>
            <person name="Gargeya S."/>
            <person name="Fitzgerald M."/>
            <person name="Haas B."/>
            <person name="Abouelleil A."/>
            <person name="Allen A.W."/>
            <person name="Alvarado L."/>
            <person name="Arachchi H.M."/>
            <person name="Berlin A.M."/>
            <person name="Chapman S.B."/>
            <person name="Gainer-Dewar J."/>
            <person name="Goldberg J."/>
            <person name="Griggs A."/>
            <person name="Gujja S."/>
            <person name="Hansen M."/>
            <person name="Howarth C."/>
            <person name="Imamovic A."/>
            <person name="Ireland A."/>
            <person name="Larimer J."/>
            <person name="McCowan C."/>
            <person name="Murphy C."/>
            <person name="Pearson M."/>
            <person name="Poon T.W."/>
            <person name="Priest M."/>
            <person name="Roberts A."/>
            <person name="Saif S."/>
            <person name="Shea T."/>
            <person name="Sisk P."/>
            <person name="Sykes S."/>
            <person name="Wortman J."/>
            <person name="Nusbaum C."/>
            <person name="Birren B."/>
        </authorList>
    </citation>
    <scope>NUCLEOTIDE SEQUENCE [LARGE SCALE GENOMIC DNA]</scope>
    <source>
        <strain evidence="3 4">CBS 606.96</strain>
    </source>
</reference>
<evidence type="ECO:0000313" key="3">
    <source>
        <dbReference type="EMBL" id="EXJ77375.1"/>
    </source>
</evidence>
<dbReference type="RefSeq" id="XP_007737885.1">
    <property type="nucleotide sequence ID" value="XM_007739695.1"/>
</dbReference>
<name>W9XJ73_9EURO</name>
<dbReference type="CDD" id="cd00303">
    <property type="entry name" value="retropepsin_like"/>
    <property type="match status" value="2"/>
</dbReference>
<sequence length="704" mass="78898">MAKLQSSLGGTHEVELLTVDEAFPLLQPVKINPLPDDSDDWFKESAVVSKQEFYQQFPGPIDNFKDEEGSDTDVSLNGNIETRHRLPPPHISDRPPNRPPERSNRPDVKQHRLKWDLPVILQGTEVLACPDTGSEQNILSKDTASQLGILGQLDPSLSTKFVLGNGKGVQSLGALEMEIRFAQQPDILLTCMFHVFESLIRPAIIGGVFLRLTETMTKHRERRLRERHAASASPLQVMHIGTSRERFRCYVDSTLVNAHADTGSEMDLVSQKLVHKSSQRSRVLEHRLAVQFADASIGWISHQIFARFSADLQQPKTEWIGKLFYVPDELPCEILLGEETLDNLQAFDRESSFAMEILDPDGIELCTIFWAHHLERKTIQTFSRLWERTSNARARKRHADGDGECEDEHEFRLGFTDVCIEPPAQDSELSLRLDDPLLADVHPQFWVWLGQMASGGEVPATQSALPDYINMPLLHALDGWETHRRRKTDCKLEDSRELFSEGERRRLFDDCRDTVLNALQSTMLANSEPPSNPPATPPDPAEDMALGSATTPSSLRPTRPITALSVVDLSPTPGAVPEPARPGAGAYICTHEDCAAAPFPTQYLLNSHTDNMHSNARRPHFCPVGGCPRGPGGQGFKRKNELIRHGFMHLSPGYICPFCPDQLHKYPRPDNLQRHVRAHHSDQDRDDPRLCEALGLRVTRDGGA</sequence>
<dbReference type="GeneID" id="19173685"/>
<dbReference type="eggNOG" id="KOG1721">
    <property type="taxonomic scope" value="Eukaryota"/>
</dbReference>
<protein>
    <recommendedName>
        <fullName evidence="2">C2H2-type domain-containing protein</fullName>
    </recommendedName>
</protein>
<organism evidence="3 4">
    <name type="scientific">Capronia epimyces CBS 606.96</name>
    <dbReference type="NCBI Taxonomy" id="1182542"/>
    <lineage>
        <taxon>Eukaryota</taxon>
        <taxon>Fungi</taxon>
        <taxon>Dikarya</taxon>
        <taxon>Ascomycota</taxon>
        <taxon>Pezizomycotina</taxon>
        <taxon>Eurotiomycetes</taxon>
        <taxon>Chaetothyriomycetidae</taxon>
        <taxon>Chaetothyriales</taxon>
        <taxon>Herpotrichiellaceae</taxon>
        <taxon>Capronia</taxon>
    </lineage>
</organism>
<evidence type="ECO:0000256" key="1">
    <source>
        <dbReference type="SAM" id="MobiDB-lite"/>
    </source>
</evidence>
<dbReference type="SMART" id="SM00355">
    <property type="entry name" value="ZnF_C2H2"/>
    <property type="match status" value="3"/>
</dbReference>
<dbReference type="STRING" id="1182542.W9XJ73"/>
<proteinExistence type="predicted"/>
<dbReference type="Proteomes" id="UP000019478">
    <property type="component" value="Unassembled WGS sequence"/>
</dbReference>
<dbReference type="EMBL" id="AMGY01000010">
    <property type="protein sequence ID" value="EXJ77375.1"/>
    <property type="molecule type" value="Genomic_DNA"/>
</dbReference>
<feature type="domain" description="C2H2-type" evidence="2">
    <location>
        <begin position="587"/>
        <end position="613"/>
    </location>
</feature>
<accession>W9XJ73</accession>
<feature type="domain" description="C2H2-type" evidence="2">
    <location>
        <begin position="620"/>
        <end position="649"/>
    </location>
</feature>
<evidence type="ECO:0000313" key="4">
    <source>
        <dbReference type="Proteomes" id="UP000019478"/>
    </source>
</evidence>
<dbReference type="InterPro" id="IPR021109">
    <property type="entry name" value="Peptidase_aspartic_dom_sf"/>
</dbReference>
<feature type="compositionally biased region" description="Pro residues" evidence="1">
    <location>
        <begin position="530"/>
        <end position="539"/>
    </location>
</feature>
<dbReference type="InterPro" id="IPR013087">
    <property type="entry name" value="Znf_C2H2_type"/>
</dbReference>
<dbReference type="Gene3D" id="3.30.160.60">
    <property type="entry name" value="Classic Zinc Finger"/>
    <property type="match status" value="1"/>
</dbReference>
<feature type="region of interest" description="Disordered" evidence="1">
    <location>
        <begin position="58"/>
        <end position="109"/>
    </location>
</feature>
<gene>
    <name evidence="3" type="ORF">A1O3_09601</name>
</gene>
<evidence type="ECO:0000259" key="2">
    <source>
        <dbReference type="SMART" id="SM00355"/>
    </source>
</evidence>
<keyword evidence="4" id="KW-1185">Reference proteome</keyword>